<accession>A0A8J2JNS9</accession>
<proteinExistence type="predicted"/>
<evidence type="ECO:0000313" key="2">
    <source>
        <dbReference type="Proteomes" id="UP000708208"/>
    </source>
</evidence>
<keyword evidence="2" id="KW-1185">Reference proteome</keyword>
<organism evidence="1 2">
    <name type="scientific">Allacma fusca</name>
    <dbReference type="NCBI Taxonomy" id="39272"/>
    <lineage>
        <taxon>Eukaryota</taxon>
        <taxon>Metazoa</taxon>
        <taxon>Ecdysozoa</taxon>
        <taxon>Arthropoda</taxon>
        <taxon>Hexapoda</taxon>
        <taxon>Collembola</taxon>
        <taxon>Symphypleona</taxon>
        <taxon>Sminthuridae</taxon>
        <taxon>Allacma</taxon>
    </lineage>
</organism>
<dbReference type="EMBL" id="CAJVCH010088906">
    <property type="protein sequence ID" value="CAG7722398.1"/>
    <property type="molecule type" value="Genomic_DNA"/>
</dbReference>
<feature type="non-terminal residue" evidence="1">
    <location>
        <position position="1"/>
    </location>
</feature>
<gene>
    <name evidence="1" type="ORF">AFUS01_LOCUS11537</name>
</gene>
<reference evidence="1" key="1">
    <citation type="submission" date="2021-06" db="EMBL/GenBank/DDBJ databases">
        <authorList>
            <person name="Hodson N. C."/>
            <person name="Mongue J. A."/>
            <person name="Jaron S. K."/>
        </authorList>
    </citation>
    <scope>NUCLEOTIDE SEQUENCE</scope>
</reference>
<comment type="caution">
    <text evidence="1">The sequence shown here is derived from an EMBL/GenBank/DDBJ whole genome shotgun (WGS) entry which is preliminary data.</text>
</comment>
<name>A0A8J2JNS9_9HEXA</name>
<sequence length="24" mass="3054">RPRALFLFRFQRCHQRGRCQFARC</sequence>
<dbReference type="AlphaFoldDB" id="A0A8J2JNS9"/>
<dbReference type="Proteomes" id="UP000708208">
    <property type="component" value="Unassembled WGS sequence"/>
</dbReference>
<protein>
    <submittedName>
        <fullName evidence="1">Uncharacterized protein</fullName>
    </submittedName>
</protein>
<evidence type="ECO:0000313" key="1">
    <source>
        <dbReference type="EMBL" id="CAG7722398.1"/>
    </source>
</evidence>